<evidence type="ECO:0000313" key="5">
    <source>
        <dbReference type="Proteomes" id="UP000198668"/>
    </source>
</evidence>
<gene>
    <name evidence="4" type="ORF">SAMN04489868_12712</name>
</gene>
<comment type="function">
    <text evidence="1">May bind long-chain fatty acids, such as palmitate, and may play a role in lipid transport or fatty acid metabolism.</text>
</comment>
<dbReference type="Gene3D" id="3.30.1180.10">
    <property type="match status" value="1"/>
</dbReference>
<dbReference type="PANTHER" id="PTHR33434">
    <property type="entry name" value="DEGV DOMAIN-CONTAINING PROTEIN DR_1986-RELATED"/>
    <property type="match status" value="1"/>
</dbReference>
<keyword evidence="2" id="KW-0446">Lipid-binding</keyword>
<dbReference type="NCBIfam" id="TIGR00762">
    <property type="entry name" value="DegV"/>
    <property type="match status" value="1"/>
</dbReference>
<dbReference type="Pfam" id="PF02645">
    <property type="entry name" value="DegV"/>
    <property type="match status" value="1"/>
</dbReference>
<accession>A0A1I3D2E9</accession>
<dbReference type="InterPro" id="IPR003797">
    <property type="entry name" value="DegV"/>
</dbReference>
<dbReference type="InterPro" id="IPR050270">
    <property type="entry name" value="DegV_domain_contain"/>
</dbReference>
<dbReference type="PROSITE" id="PS51482">
    <property type="entry name" value="DEGV"/>
    <property type="match status" value="1"/>
</dbReference>
<protein>
    <submittedName>
        <fullName evidence="4">EDD domain protein, DegV family</fullName>
    </submittedName>
</protein>
<organism evidence="4 5">
    <name type="scientific">Pisciglobus halotolerans</name>
    <dbReference type="NCBI Taxonomy" id="745365"/>
    <lineage>
        <taxon>Bacteria</taxon>
        <taxon>Bacillati</taxon>
        <taxon>Bacillota</taxon>
        <taxon>Bacilli</taxon>
        <taxon>Lactobacillales</taxon>
        <taxon>Carnobacteriaceae</taxon>
    </lineage>
</organism>
<dbReference type="Gene3D" id="3.40.50.10170">
    <property type="match status" value="1"/>
</dbReference>
<proteinExistence type="predicted"/>
<dbReference type="Proteomes" id="UP000198668">
    <property type="component" value="Unassembled WGS sequence"/>
</dbReference>
<feature type="region of interest" description="Disordered" evidence="3">
    <location>
        <begin position="261"/>
        <end position="280"/>
    </location>
</feature>
<name>A0A1I3D2E9_9LACT</name>
<sequence length="280" mass="32017">MTRLIIDSGCDQNKEMAERYQYEVVPLSIVIEGKDYLDGKEISLKEVYDVMRKGEIPKTSQISYRSIREVLENCVEDKEDAIYLALSSKLSGTYQLGKQVIENYREIYPKPKFAIVDSKGGAGGGAMIALQAMEMMKKGLPFEQIVQFMEWSADHIEYRFTLSNLDWLVKGGRIPATAAKVGSALNIRPYLQLNDGEIKIAKLFRGEKRVYKYMMNEIKEKTASFPDQLITISHADDEERAKEIAAKINTILPNAPIKIFKNQRSPRHPPRNRRSRHLLL</sequence>
<dbReference type="RefSeq" id="WP_245741899.1">
    <property type="nucleotide sequence ID" value="NZ_FOQE01000027.1"/>
</dbReference>
<dbReference type="AlphaFoldDB" id="A0A1I3D2E9"/>
<feature type="compositionally biased region" description="Basic residues" evidence="3">
    <location>
        <begin position="264"/>
        <end position="280"/>
    </location>
</feature>
<reference evidence="4 5" key="1">
    <citation type="submission" date="2016-10" db="EMBL/GenBank/DDBJ databases">
        <authorList>
            <person name="de Groot N.N."/>
        </authorList>
    </citation>
    <scope>NUCLEOTIDE SEQUENCE [LARGE SCALE GENOMIC DNA]</scope>
    <source>
        <strain evidence="4 5">DSM 27630</strain>
    </source>
</reference>
<dbReference type="InterPro" id="IPR043168">
    <property type="entry name" value="DegV_C"/>
</dbReference>
<evidence type="ECO:0000256" key="2">
    <source>
        <dbReference type="ARBA" id="ARBA00023121"/>
    </source>
</evidence>
<evidence type="ECO:0000256" key="1">
    <source>
        <dbReference type="ARBA" id="ARBA00003238"/>
    </source>
</evidence>
<dbReference type="EMBL" id="FOQE01000027">
    <property type="protein sequence ID" value="SFH80836.1"/>
    <property type="molecule type" value="Genomic_DNA"/>
</dbReference>
<evidence type="ECO:0000313" key="4">
    <source>
        <dbReference type="EMBL" id="SFH80836.1"/>
    </source>
</evidence>
<keyword evidence="5" id="KW-1185">Reference proteome</keyword>
<evidence type="ECO:0000256" key="3">
    <source>
        <dbReference type="SAM" id="MobiDB-lite"/>
    </source>
</evidence>
<dbReference type="SUPFAM" id="SSF82549">
    <property type="entry name" value="DAK1/DegV-like"/>
    <property type="match status" value="1"/>
</dbReference>
<dbReference type="PANTHER" id="PTHR33434:SF2">
    <property type="entry name" value="FATTY ACID-BINDING PROTEIN TM_1468"/>
    <property type="match status" value="1"/>
</dbReference>
<dbReference type="GO" id="GO:0008289">
    <property type="term" value="F:lipid binding"/>
    <property type="evidence" value="ECO:0007669"/>
    <property type="project" value="UniProtKB-KW"/>
</dbReference>